<gene>
    <name evidence="2" type="ORF">BKP35_03760</name>
</gene>
<reference evidence="2 3" key="1">
    <citation type="submission" date="2016-10" db="EMBL/GenBank/DDBJ databases">
        <title>Draft genome sequences of four alkaliphilic bacteria belonging to the Anaerobacillus genus.</title>
        <authorList>
            <person name="Bassil N.M."/>
            <person name="Lloyd J.R."/>
        </authorList>
    </citation>
    <scope>NUCLEOTIDE SEQUENCE [LARGE SCALE GENOMIC DNA]</scope>
    <source>
        <strain evidence="2 3">DSM 15340</strain>
    </source>
</reference>
<dbReference type="SUPFAM" id="SSF89360">
    <property type="entry name" value="HesB-like domain"/>
    <property type="match status" value="1"/>
</dbReference>
<dbReference type="Proteomes" id="UP000180098">
    <property type="component" value="Unassembled WGS sequence"/>
</dbReference>
<dbReference type="RefSeq" id="WP_071312033.1">
    <property type="nucleotide sequence ID" value="NZ_MLQQ01000001.1"/>
</dbReference>
<proteinExistence type="predicted"/>
<protein>
    <recommendedName>
        <fullName evidence="1">Core domain-containing protein</fullName>
    </recommendedName>
</protein>
<feature type="domain" description="Core" evidence="1">
    <location>
        <begin position="1"/>
        <end position="100"/>
    </location>
</feature>
<organism evidence="2 3">
    <name type="scientific">Anaerobacillus arseniciselenatis</name>
    <dbReference type="NCBI Taxonomy" id="85682"/>
    <lineage>
        <taxon>Bacteria</taxon>
        <taxon>Bacillati</taxon>
        <taxon>Bacillota</taxon>
        <taxon>Bacilli</taxon>
        <taxon>Bacillales</taxon>
        <taxon>Bacillaceae</taxon>
        <taxon>Anaerobacillus</taxon>
    </lineage>
</organism>
<comment type="caution">
    <text evidence="2">The sequence shown here is derived from an EMBL/GenBank/DDBJ whole genome shotgun (WGS) entry which is preliminary data.</text>
</comment>
<dbReference type="AlphaFoldDB" id="A0A1S2LUB1"/>
<name>A0A1S2LUB1_9BACI</name>
<evidence type="ECO:0000313" key="2">
    <source>
        <dbReference type="EMBL" id="OIJ16108.1"/>
    </source>
</evidence>
<dbReference type="InterPro" id="IPR000361">
    <property type="entry name" value="ATAP_core_dom"/>
</dbReference>
<accession>A0A1S2LUB1</accession>
<keyword evidence="3" id="KW-1185">Reference proteome</keyword>
<evidence type="ECO:0000313" key="3">
    <source>
        <dbReference type="Proteomes" id="UP000180098"/>
    </source>
</evidence>
<dbReference type="OrthoDB" id="2361087at2"/>
<sequence length="108" mass="12546">MEILFTEAAHNYINEYLKCEGALLLFYDTDGCGCAVNGVPVLFITSQKDVEMLEQIKTNGIPIYMYKKHTVFFDDQLNIDYVNGRLKLFSKNQVFVHKMAFKKLENHE</sequence>
<dbReference type="Gene3D" id="2.60.300.12">
    <property type="entry name" value="HesB-like domain"/>
    <property type="match status" value="1"/>
</dbReference>
<evidence type="ECO:0000259" key="1">
    <source>
        <dbReference type="Pfam" id="PF01521"/>
    </source>
</evidence>
<dbReference type="InterPro" id="IPR035903">
    <property type="entry name" value="HesB-like_dom_sf"/>
</dbReference>
<dbReference type="Pfam" id="PF01521">
    <property type="entry name" value="Fe-S_biosyn"/>
    <property type="match status" value="1"/>
</dbReference>
<dbReference type="EMBL" id="MLQQ01000001">
    <property type="protein sequence ID" value="OIJ16108.1"/>
    <property type="molecule type" value="Genomic_DNA"/>
</dbReference>